<dbReference type="Pfam" id="PF14833">
    <property type="entry name" value="NAD_binding_11"/>
    <property type="match status" value="1"/>
</dbReference>
<dbReference type="GO" id="GO:0008679">
    <property type="term" value="F:2-hydroxy-3-oxopropionate reductase activity"/>
    <property type="evidence" value="ECO:0007669"/>
    <property type="project" value="UniProtKB-EC"/>
</dbReference>
<dbReference type="Gene3D" id="3.40.50.720">
    <property type="entry name" value="NAD(P)-binding Rossmann-like Domain"/>
    <property type="match status" value="1"/>
</dbReference>
<dbReference type="InterPro" id="IPR036291">
    <property type="entry name" value="NAD(P)-bd_dom_sf"/>
</dbReference>
<evidence type="ECO:0000256" key="3">
    <source>
        <dbReference type="PIRSR" id="PIRSR000103-1"/>
    </source>
</evidence>
<dbReference type="InterPro" id="IPR015815">
    <property type="entry name" value="HIBADH-related"/>
</dbReference>
<dbReference type="InterPro" id="IPR006115">
    <property type="entry name" value="6PGDH_NADP-bd"/>
</dbReference>
<sequence length="289" mass="30520">MKVGFIGMGIMGSPMAVNLLNAGYEVYVHTRTRVKADRAASAGANWCDTPARTAQNADVLITCVTDTPDVRAVLLGENGVIETGRQGLICIDMSTISPKATVEMGQVLAEKGIKFIDAPISGGQKGAEEAKLSIMAGGEKADIDAVMPLFEVMGREITHCGPLGSGQKTKLVNQVMVIHTIMSISEGFALAEKAGLDLKTTYNAVSRGAAGSHSLTNLGLKIIEGDMKPAFMVDLQVKDLKLVLEYADQLKQPLPGVGLVRQLMGSLQAQGRGRDGTQALVDVIRQLGT</sequence>
<evidence type="ECO:0000259" key="5">
    <source>
        <dbReference type="Pfam" id="PF14833"/>
    </source>
</evidence>
<dbReference type="Proteomes" id="UP000188181">
    <property type="component" value="Chromosome"/>
</dbReference>
<dbReference type="EMBL" id="CP019646">
    <property type="protein sequence ID" value="AQQ71229.1"/>
    <property type="molecule type" value="Genomic_DNA"/>
</dbReference>
<dbReference type="SUPFAM" id="SSF48179">
    <property type="entry name" value="6-phosphogluconate dehydrogenase C-terminal domain-like"/>
    <property type="match status" value="1"/>
</dbReference>
<dbReference type="PANTHER" id="PTHR43060">
    <property type="entry name" value="3-HYDROXYISOBUTYRATE DEHYDROGENASE-LIKE 1, MITOCHONDRIAL-RELATED"/>
    <property type="match status" value="1"/>
</dbReference>
<accession>A0A1Q2MEZ6</accession>
<evidence type="ECO:0000313" key="7">
    <source>
        <dbReference type="Proteomes" id="UP000188181"/>
    </source>
</evidence>
<evidence type="ECO:0000256" key="1">
    <source>
        <dbReference type="ARBA" id="ARBA00023002"/>
    </source>
</evidence>
<dbReference type="STRING" id="1851148.SMSP2_01595"/>
<keyword evidence="2" id="KW-0520">NAD</keyword>
<dbReference type="GO" id="GO:0051287">
    <property type="term" value="F:NAD binding"/>
    <property type="evidence" value="ECO:0007669"/>
    <property type="project" value="InterPro"/>
</dbReference>
<protein>
    <submittedName>
        <fullName evidence="6">2-hydroxy-3-oxopropionate reductase</fullName>
        <ecNumber evidence="6">1.1.1.60</ecNumber>
    </submittedName>
</protein>
<evidence type="ECO:0000259" key="4">
    <source>
        <dbReference type="Pfam" id="PF03446"/>
    </source>
</evidence>
<dbReference type="Pfam" id="PF03446">
    <property type="entry name" value="NAD_binding_2"/>
    <property type="match status" value="1"/>
</dbReference>
<organism evidence="6 7">
    <name type="scientific">Limihaloglobus sulfuriphilus</name>
    <dbReference type="NCBI Taxonomy" id="1851148"/>
    <lineage>
        <taxon>Bacteria</taxon>
        <taxon>Pseudomonadati</taxon>
        <taxon>Planctomycetota</taxon>
        <taxon>Phycisphaerae</taxon>
        <taxon>Sedimentisphaerales</taxon>
        <taxon>Sedimentisphaeraceae</taxon>
        <taxon>Limihaloglobus</taxon>
    </lineage>
</organism>
<evidence type="ECO:0000313" key="6">
    <source>
        <dbReference type="EMBL" id="AQQ71229.1"/>
    </source>
</evidence>
<feature type="domain" description="3-hydroxyisobutyrate dehydrogenase-like NAD-binding" evidence="5">
    <location>
        <begin position="164"/>
        <end position="283"/>
    </location>
</feature>
<keyword evidence="1 6" id="KW-0560">Oxidoreductase</keyword>
<dbReference type="OrthoDB" id="9786703at2"/>
<dbReference type="InterPro" id="IPR008927">
    <property type="entry name" value="6-PGluconate_DH-like_C_sf"/>
</dbReference>
<dbReference type="InterPro" id="IPR029154">
    <property type="entry name" value="HIBADH-like_NADP-bd"/>
</dbReference>
<name>A0A1Q2MEZ6_9BACT</name>
<reference evidence="7" key="1">
    <citation type="submission" date="2017-02" db="EMBL/GenBank/DDBJ databases">
        <title>Comparative genomics and description of representatives of a novel lineage of planctomycetes thriving in anoxic sediments.</title>
        <authorList>
            <person name="Spring S."/>
            <person name="Bunk B."/>
            <person name="Sproer C."/>
        </authorList>
    </citation>
    <scope>NUCLEOTIDE SEQUENCE [LARGE SCALE GENOMIC DNA]</scope>
    <source>
        <strain evidence="7">SM-Chi-D1</strain>
    </source>
</reference>
<keyword evidence="7" id="KW-1185">Reference proteome</keyword>
<dbReference type="RefSeq" id="WP_146683425.1">
    <property type="nucleotide sequence ID" value="NZ_CP019646.1"/>
</dbReference>
<dbReference type="Gene3D" id="1.10.1040.10">
    <property type="entry name" value="N-(1-d-carboxylethyl)-l-norvaline Dehydrogenase, domain 2"/>
    <property type="match status" value="1"/>
</dbReference>
<dbReference type="EC" id="1.1.1.60" evidence="6"/>
<proteinExistence type="predicted"/>
<dbReference type="GO" id="GO:0050661">
    <property type="term" value="F:NADP binding"/>
    <property type="evidence" value="ECO:0007669"/>
    <property type="project" value="InterPro"/>
</dbReference>
<dbReference type="InterPro" id="IPR013328">
    <property type="entry name" value="6PGD_dom2"/>
</dbReference>
<dbReference type="PIRSF" id="PIRSF000103">
    <property type="entry name" value="HIBADH"/>
    <property type="match status" value="1"/>
</dbReference>
<evidence type="ECO:0000256" key="2">
    <source>
        <dbReference type="ARBA" id="ARBA00023027"/>
    </source>
</evidence>
<dbReference type="PANTHER" id="PTHR43060:SF15">
    <property type="entry name" value="3-HYDROXYISOBUTYRATE DEHYDROGENASE-LIKE 1, MITOCHONDRIAL-RELATED"/>
    <property type="match status" value="1"/>
</dbReference>
<gene>
    <name evidence="6" type="primary">garR</name>
    <name evidence="6" type="ORF">SMSP2_01595</name>
</gene>
<feature type="domain" description="6-phosphogluconate dehydrogenase NADP-binding" evidence="4">
    <location>
        <begin position="2"/>
        <end position="161"/>
    </location>
</feature>
<dbReference type="KEGG" id="pbas:SMSP2_01595"/>
<dbReference type="AlphaFoldDB" id="A0A1Q2MEZ6"/>
<feature type="active site" evidence="3">
    <location>
        <position position="170"/>
    </location>
</feature>
<dbReference type="SUPFAM" id="SSF51735">
    <property type="entry name" value="NAD(P)-binding Rossmann-fold domains"/>
    <property type="match status" value="1"/>
</dbReference>